<evidence type="ECO:0000313" key="7">
    <source>
        <dbReference type="Ensembl" id="ENSOANP00000034086.1"/>
    </source>
</evidence>
<dbReference type="InParanoid" id="A0A6I8MZH9"/>
<reference evidence="7" key="2">
    <citation type="submission" date="2025-09" db="UniProtKB">
        <authorList>
            <consortium name="Ensembl"/>
        </authorList>
    </citation>
    <scope>IDENTIFICATION</scope>
    <source>
        <strain evidence="7">Glennie</strain>
    </source>
</reference>
<dbReference type="Proteomes" id="UP000002279">
    <property type="component" value="Unplaced"/>
</dbReference>
<dbReference type="AlphaFoldDB" id="A0A6I8MZH9"/>
<feature type="domain" description="BPTI/Kunitz inhibitor" evidence="6">
    <location>
        <begin position="5"/>
        <end position="55"/>
    </location>
</feature>
<dbReference type="FunFam" id="4.10.410.10:FF:000011">
    <property type="entry name" value="Tissue factor pathway inhibitor"/>
    <property type="match status" value="1"/>
</dbReference>
<dbReference type="OMA" id="MRCFAIL"/>
<dbReference type="GO" id="GO:0004867">
    <property type="term" value="F:serine-type endopeptidase inhibitor activity"/>
    <property type="evidence" value="ECO:0007669"/>
    <property type="project" value="UniProtKB-KW"/>
</dbReference>
<dbReference type="PRINTS" id="PR00759">
    <property type="entry name" value="BASICPTASE"/>
</dbReference>
<dbReference type="SUPFAM" id="SSF57362">
    <property type="entry name" value="BPTI-like"/>
    <property type="match status" value="1"/>
</dbReference>
<dbReference type="Ensembl" id="ENSOANT00000065281.1">
    <property type="protein sequence ID" value="ENSOANP00000034086.1"/>
    <property type="gene ID" value="ENSOANG00000036138.1"/>
</dbReference>
<dbReference type="PANTHER" id="PTHR46751">
    <property type="entry name" value="EPPIN"/>
    <property type="match status" value="1"/>
</dbReference>
<keyword evidence="4" id="KW-0722">Serine protease inhibitor</keyword>
<protein>
    <recommendedName>
        <fullName evidence="6">BPTI/Kunitz inhibitor domain-containing protein</fullName>
    </recommendedName>
</protein>
<dbReference type="GO" id="GO:0005576">
    <property type="term" value="C:extracellular region"/>
    <property type="evidence" value="ECO:0007669"/>
    <property type="project" value="UniProtKB-SubCell"/>
</dbReference>
<evidence type="ECO:0000259" key="6">
    <source>
        <dbReference type="PROSITE" id="PS50279"/>
    </source>
</evidence>
<evidence type="ECO:0000256" key="2">
    <source>
        <dbReference type="ARBA" id="ARBA00022525"/>
    </source>
</evidence>
<evidence type="ECO:0000313" key="8">
    <source>
        <dbReference type="Proteomes" id="UP000002279"/>
    </source>
</evidence>
<proteinExistence type="predicted"/>
<keyword evidence="3" id="KW-0646">Protease inhibitor</keyword>
<dbReference type="Gene3D" id="4.10.410.10">
    <property type="entry name" value="Pancreatic trypsin inhibitor Kunitz domain"/>
    <property type="match status" value="1"/>
</dbReference>
<dbReference type="FunCoup" id="A0A6I8MZH9">
    <property type="interactions" value="1"/>
</dbReference>
<evidence type="ECO:0000256" key="3">
    <source>
        <dbReference type="ARBA" id="ARBA00022690"/>
    </source>
</evidence>
<dbReference type="InterPro" id="IPR051388">
    <property type="entry name" value="Serpin_venom_toxin"/>
</dbReference>
<evidence type="ECO:0000256" key="5">
    <source>
        <dbReference type="ARBA" id="ARBA00023157"/>
    </source>
</evidence>
<dbReference type="PROSITE" id="PS50279">
    <property type="entry name" value="BPTI_KUNITZ_2"/>
    <property type="match status" value="1"/>
</dbReference>
<keyword evidence="2" id="KW-0964">Secreted</keyword>
<keyword evidence="8" id="KW-1185">Reference proteome</keyword>
<organism evidence="7 8">
    <name type="scientific">Ornithorhynchus anatinus</name>
    <name type="common">Duckbill platypus</name>
    <dbReference type="NCBI Taxonomy" id="9258"/>
    <lineage>
        <taxon>Eukaryota</taxon>
        <taxon>Metazoa</taxon>
        <taxon>Chordata</taxon>
        <taxon>Craniata</taxon>
        <taxon>Vertebrata</taxon>
        <taxon>Euteleostomi</taxon>
        <taxon>Mammalia</taxon>
        <taxon>Monotremata</taxon>
        <taxon>Ornithorhynchidae</taxon>
        <taxon>Ornithorhynchus</taxon>
    </lineage>
</organism>
<dbReference type="GeneTree" id="ENSGT01120000274992"/>
<reference evidence="7" key="1">
    <citation type="submission" date="2025-08" db="UniProtKB">
        <authorList>
            <consortium name="Ensembl"/>
        </authorList>
    </citation>
    <scope>IDENTIFICATION</scope>
    <source>
        <strain evidence="7">Glennie</strain>
    </source>
</reference>
<dbReference type="InterPro" id="IPR020901">
    <property type="entry name" value="Prtase_inh_Kunz-CS"/>
</dbReference>
<dbReference type="InterPro" id="IPR036880">
    <property type="entry name" value="Kunitz_BPTI_sf"/>
</dbReference>
<evidence type="ECO:0000256" key="1">
    <source>
        <dbReference type="ARBA" id="ARBA00004613"/>
    </source>
</evidence>
<dbReference type="PROSITE" id="PS00280">
    <property type="entry name" value="BPTI_KUNITZ_1"/>
    <property type="match status" value="1"/>
</dbReference>
<keyword evidence="5" id="KW-1015">Disulfide bond</keyword>
<dbReference type="Pfam" id="PF00014">
    <property type="entry name" value="Kunitz_BPTI"/>
    <property type="match status" value="1"/>
</dbReference>
<dbReference type="PANTHER" id="PTHR46751:SF1">
    <property type="entry name" value="WAP FOUR-DISULFIDE CORE DOMAIN PROTEIN 6A"/>
    <property type="match status" value="1"/>
</dbReference>
<evidence type="ECO:0000256" key="4">
    <source>
        <dbReference type="ARBA" id="ARBA00022900"/>
    </source>
</evidence>
<name>A0A6I8MZH9_ORNAN</name>
<comment type="subcellular location">
    <subcellularLocation>
        <location evidence="1">Secreted</location>
    </subcellularLocation>
</comment>
<dbReference type="SMART" id="SM00131">
    <property type="entry name" value="KU"/>
    <property type="match status" value="1"/>
</dbReference>
<sequence>RPDICLLPPSHGPCSDSIQRFHYDLRTQACESFIYGGCKGTENNFLGKAMCMQACSGAGEKTR</sequence>
<dbReference type="InterPro" id="IPR002223">
    <property type="entry name" value="Kunitz_BPTI"/>
</dbReference>
<accession>A0A6I8MZH9</accession>